<dbReference type="Proteomes" id="UP000030512">
    <property type="component" value="Chromosome"/>
</dbReference>
<dbReference type="PROSITE" id="PS51462">
    <property type="entry name" value="NUDIX"/>
    <property type="match status" value="1"/>
</dbReference>
<dbReference type="NCBIfam" id="NF008736">
    <property type="entry name" value="PRK11762.1"/>
    <property type="match status" value="1"/>
</dbReference>
<dbReference type="SUPFAM" id="SSF55811">
    <property type="entry name" value="Nudix"/>
    <property type="match status" value="1"/>
</dbReference>
<dbReference type="RefSeq" id="WP_036275072.1">
    <property type="nucleotide sequence ID" value="NZ_CP014476.1"/>
</dbReference>
<evidence type="ECO:0000259" key="3">
    <source>
        <dbReference type="PROSITE" id="PS51462"/>
    </source>
</evidence>
<accession>A0A126T4Z7</accession>
<dbReference type="InterPro" id="IPR015797">
    <property type="entry name" value="NUDIX_hydrolase-like_dom_sf"/>
</dbReference>
<dbReference type="GO" id="GO:0019144">
    <property type="term" value="F:ADP-sugar diphosphatase activity"/>
    <property type="evidence" value="ECO:0007669"/>
    <property type="project" value="TreeGrafter"/>
</dbReference>
<dbReference type="PANTHER" id="PTHR11839:SF12">
    <property type="entry name" value="ADP COMPOUNDS HYDROLASE NUDE"/>
    <property type="match status" value="1"/>
</dbReference>
<keyword evidence="2 4" id="KW-0378">Hydrolase</keyword>
<protein>
    <submittedName>
        <fullName evidence="4">ADP compounds hydrolase NudE</fullName>
    </submittedName>
</protein>
<evidence type="ECO:0000313" key="4">
    <source>
        <dbReference type="EMBL" id="AMK77142.1"/>
    </source>
</evidence>
<dbReference type="GO" id="GO:0006753">
    <property type="term" value="P:nucleoside phosphate metabolic process"/>
    <property type="evidence" value="ECO:0007669"/>
    <property type="project" value="TreeGrafter"/>
</dbReference>
<dbReference type="PROSITE" id="PS00893">
    <property type="entry name" value="NUDIX_BOX"/>
    <property type="match status" value="1"/>
</dbReference>
<dbReference type="InterPro" id="IPR020084">
    <property type="entry name" value="NUDIX_hydrolase_CS"/>
</dbReference>
<sequence length="183" mass="20471">MPNKPKILKQTVIAQTRQFRIEALDLEFSNGERRQYERLARSASHGAVLIVPMLDPDTVLLVREYAAGIHRYELGLPKGKLDVGEDMLDAANRELKEEIGYGAAKLHHLHRVSLAPAYLEHTIDIILAEELYPEKLIGDEPEELQVVPWPLNSIDTLLASGECSEARSIAALYMALAHLNGRD</sequence>
<dbReference type="Pfam" id="PF00293">
    <property type="entry name" value="NUDIX"/>
    <property type="match status" value="1"/>
</dbReference>
<name>A0A126T4Z7_9GAMM</name>
<evidence type="ECO:0000256" key="2">
    <source>
        <dbReference type="ARBA" id="ARBA00022801"/>
    </source>
</evidence>
<gene>
    <name evidence="4" type="ORF">JT25_011710</name>
</gene>
<dbReference type="FunFam" id="3.90.79.10:FF:000006">
    <property type="entry name" value="ADP compounds hydrolase NudE"/>
    <property type="match status" value="1"/>
</dbReference>
<dbReference type="GO" id="GO:0019693">
    <property type="term" value="P:ribose phosphate metabolic process"/>
    <property type="evidence" value="ECO:0007669"/>
    <property type="project" value="TreeGrafter"/>
</dbReference>
<evidence type="ECO:0000313" key="5">
    <source>
        <dbReference type="Proteomes" id="UP000030512"/>
    </source>
</evidence>
<organism evidence="4 5">
    <name type="scientific">Methylomonas denitrificans</name>
    <dbReference type="NCBI Taxonomy" id="1538553"/>
    <lineage>
        <taxon>Bacteria</taxon>
        <taxon>Pseudomonadati</taxon>
        <taxon>Pseudomonadota</taxon>
        <taxon>Gammaproteobacteria</taxon>
        <taxon>Methylococcales</taxon>
        <taxon>Methylococcaceae</taxon>
        <taxon>Methylomonas</taxon>
    </lineage>
</organism>
<dbReference type="PANTHER" id="PTHR11839">
    <property type="entry name" value="UDP/ADP-SUGAR PYROPHOSPHATASE"/>
    <property type="match status" value="1"/>
</dbReference>
<dbReference type="Gene3D" id="3.90.79.10">
    <property type="entry name" value="Nucleoside Triphosphate Pyrophosphohydrolase"/>
    <property type="match status" value="1"/>
</dbReference>
<dbReference type="InterPro" id="IPR000086">
    <property type="entry name" value="NUDIX_hydrolase_dom"/>
</dbReference>
<feature type="domain" description="Nudix hydrolase" evidence="3">
    <location>
        <begin position="40"/>
        <end position="176"/>
    </location>
</feature>
<dbReference type="KEGG" id="mdn:JT25_011710"/>
<evidence type="ECO:0000256" key="1">
    <source>
        <dbReference type="ARBA" id="ARBA00001946"/>
    </source>
</evidence>
<reference evidence="4 5" key="1">
    <citation type="journal article" date="2015" name="Environ. Microbiol.">
        <title>Methane oxidation coupled to nitrate reduction under hypoxia by the Gammaproteobacterium Methylomonas denitrificans, sp. nov. type strain FJG1.</title>
        <authorList>
            <person name="Kits K.D."/>
            <person name="Klotz M.G."/>
            <person name="Stein L.Y."/>
        </authorList>
    </citation>
    <scope>NUCLEOTIDE SEQUENCE [LARGE SCALE GENOMIC DNA]</scope>
    <source>
        <strain evidence="4 5">FJG1</strain>
    </source>
</reference>
<dbReference type="CDD" id="cd24156">
    <property type="entry name" value="NUDIX_ADPRase_NudE"/>
    <property type="match status" value="1"/>
</dbReference>
<dbReference type="AlphaFoldDB" id="A0A126T4Z7"/>
<proteinExistence type="predicted"/>
<comment type="cofactor">
    <cofactor evidence="1">
        <name>Mg(2+)</name>
        <dbReference type="ChEBI" id="CHEBI:18420"/>
    </cofactor>
</comment>
<dbReference type="EMBL" id="CP014476">
    <property type="protein sequence ID" value="AMK77142.1"/>
    <property type="molecule type" value="Genomic_DNA"/>
</dbReference>
<keyword evidence="5" id="KW-1185">Reference proteome</keyword>
<dbReference type="OrthoDB" id="9806150at2"/>
<dbReference type="GO" id="GO:0005829">
    <property type="term" value="C:cytosol"/>
    <property type="evidence" value="ECO:0007669"/>
    <property type="project" value="TreeGrafter"/>
</dbReference>
<dbReference type="STRING" id="1538553.JT25_011710"/>